<feature type="compositionally biased region" description="Low complexity" evidence="1">
    <location>
        <begin position="547"/>
        <end position="557"/>
    </location>
</feature>
<evidence type="ECO:0000313" key="2">
    <source>
        <dbReference type="EMBL" id="CAD9343580.1"/>
    </source>
</evidence>
<feature type="compositionally biased region" description="Acidic residues" evidence="1">
    <location>
        <begin position="470"/>
        <end position="479"/>
    </location>
</feature>
<organism evidence="2">
    <name type="scientific">Ditylum brightwellii</name>
    <dbReference type="NCBI Taxonomy" id="49249"/>
    <lineage>
        <taxon>Eukaryota</taxon>
        <taxon>Sar</taxon>
        <taxon>Stramenopiles</taxon>
        <taxon>Ochrophyta</taxon>
        <taxon>Bacillariophyta</taxon>
        <taxon>Mediophyceae</taxon>
        <taxon>Lithodesmiophycidae</taxon>
        <taxon>Lithodesmiales</taxon>
        <taxon>Lithodesmiaceae</taxon>
        <taxon>Ditylum</taxon>
    </lineage>
</organism>
<gene>
    <name evidence="2" type="ORF">DBRI1063_LOCUS17903</name>
</gene>
<reference evidence="2" key="1">
    <citation type="submission" date="2021-01" db="EMBL/GenBank/DDBJ databases">
        <authorList>
            <person name="Corre E."/>
            <person name="Pelletier E."/>
            <person name="Niang G."/>
            <person name="Scheremetjew M."/>
            <person name="Finn R."/>
            <person name="Kale V."/>
            <person name="Holt S."/>
            <person name="Cochrane G."/>
            <person name="Meng A."/>
            <person name="Brown T."/>
            <person name="Cohen L."/>
        </authorList>
    </citation>
    <scope>NUCLEOTIDE SEQUENCE</scope>
    <source>
        <strain evidence="2">Pop2</strain>
    </source>
</reference>
<evidence type="ECO:0000256" key="1">
    <source>
        <dbReference type="SAM" id="MobiDB-lite"/>
    </source>
</evidence>
<dbReference type="EMBL" id="HBGN01027713">
    <property type="protein sequence ID" value="CAD9343580.1"/>
    <property type="molecule type" value="Transcribed_RNA"/>
</dbReference>
<feature type="region of interest" description="Disordered" evidence="1">
    <location>
        <begin position="470"/>
        <end position="518"/>
    </location>
</feature>
<feature type="compositionally biased region" description="Polar residues" evidence="1">
    <location>
        <begin position="482"/>
        <end position="492"/>
    </location>
</feature>
<feature type="compositionally biased region" description="Acidic residues" evidence="1">
    <location>
        <begin position="499"/>
        <end position="513"/>
    </location>
</feature>
<feature type="region of interest" description="Disordered" evidence="1">
    <location>
        <begin position="536"/>
        <end position="566"/>
    </location>
</feature>
<proteinExistence type="predicted"/>
<dbReference type="AlphaFoldDB" id="A0A6U3Z1W2"/>
<protein>
    <submittedName>
        <fullName evidence="2">Uncharacterized protein</fullName>
    </submittedName>
</protein>
<accession>A0A6U3Z1W2</accession>
<name>A0A6U3Z1W2_9STRA</name>
<sequence length="714" mass="79394">MTGLNKKVVWLAVALGIKLGWSLTSAFVPVSRPPTFTKKLGVLASDQIAASTPEGAGENAGNKFEYAALQSGQVLHIQIGDPSQSRKVWKKRRRSDSPVLVPCSILNYNLDWMVRWNIMYIVHKYGDRRSQGGGGVELTMKKMCRLYERDLNGGLLQHAESQGFSKVGDYLLHLFNDDQRFQADYGVQIVTGLKENLILESSTPYKLARQMASQTGLIQFTTDPEKKDQMIHTGRVKTRVNTNSNQQRKPSFEVQNLSAAIRISQSDIHSKRIHSSLKTNAFVLSYSPQGDNSNPLLVLTIEPTRSHVRTNMKRKARTKRVQQYDQKRSLTNNKSRNIEWDLNKDLKVGDGPFKATVVKVSMKSRAVFVDCGVGKPNAKKNGKNDVSKVLGMLRLDDLLKKAMGEEVEMDMEMDIAADAMSQEEEDVIEAALGDWGDYDDDYEEDDDDTLSVDDLFMDEDEDEDEEIIEDVTDSFEVGEDGTLSSIDPNTGEKTLLVASDEESDEDDDDEEDAFSGMSPQERLDAIGRMLDNEQKALQREEKEEQEQQSQKENPSSQTHAQNSHSNATPMFLSVGEEIDIYIKAIYPQSGRFMVTVDSSIQGRKAKDIKHEREVEKRMMKLAGEDGEGLGKILNCVGLECDGVVRAKSKADEDGRWYVQPLVSKANGGPLPVGVATLGDGVGLEGLESGDEIRVKIEGIDEGRGQLALTILGPK</sequence>